<keyword evidence="1" id="KW-0732">Signal</keyword>
<evidence type="ECO:0000313" key="2">
    <source>
        <dbReference type="EMBL" id="PWQ95690.1"/>
    </source>
</evidence>
<proteinExistence type="predicted"/>
<dbReference type="OrthoDB" id="525451at2"/>
<comment type="caution">
    <text evidence="2">The sequence shown here is derived from an EMBL/GenBank/DDBJ whole genome shotgun (WGS) entry which is preliminary data.</text>
</comment>
<keyword evidence="3" id="KW-1185">Reference proteome</keyword>
<dbReference type="InterPro" id="IPR025566">
    <property type="entry name" value="DUF4331"/>
</dbReference>
<dbReference type="AlphaFoldDB" id="A0A317CHC1"/>
<evidence type="ECO:0008006" key="4">
    <source>
        <dbReference type="Google" id="ProtNLM"/>
    </source>
</evidence>
<dbReference type="RefSeq" id="WP_109823618.1">
    <property type="nucleotide sequence ID" value="NZ_QGKL01000032.1"/>
</dbReference>
<evidence type="ECO:0000313" key="3">
    <source>
        <dbReference type="Proteomes" id="UP000245506"/>
    </source>
</evidence>
<dbReference type="Pfam" id="PF14224">
    <property type="entry name" value="DUF4331"/>
    <property type="match status" value="1"/>
</dbReference>
<feature type="signal peptide" evidence="1">
    <location>
        <begin position="1"/>
        <end position="22"/>
    </location>
</feature>
<dbReference type="EMBL" id="QGKL01000032">
    <property type="protein sequence ID" value="PWQ95690.1"/>
    <property type="molecule type" value="Genomic_DNA"/>
</dbReference>
<protein>
    <recommendedName>
        <fullName evidence="4">DUF4331 domain-containing protein</fullName>
    </recommendedName>
</protein>
<sequence length="490" mass="51695">MKIITTLSSAVLALAVAGTSQASSHREAPFVAELPKADATDFYAFRSYEPDREGFVTLIANYNPLQDPYGGPNYFSLSRDTLYEIHVDNTGDAVEDLTFQFRFSDKLGGENNTGITLNVGGIDVAVPLKNVGGVTAADSSALNYHESYTVTTVTGDRRTGTKNTATNVVGGASVFAKPYDNVGEKTFGTSYDAYADSFVHSVKLAGCPAGSDIGKVFVGQRKDSFAVNLGEIFDLVNTNPLGGVDDETNDLADKNVTTLALEVPIECLTGGNENGIIGAWTTASMSQVRVLDPTPKALVTQVSSGAWTQVSRLGMPLVNEVVIGLPDKNLFNASEPKDDGQFIDYVTNPTLPALIQALYPSAPAPTNFPRNDLVAAFLTGLEGINKDGSVGEMIRLNTSIAVTLKADQSNFGVAGGDAAGFPNGRRPGDDVVDAELRVAMGLLCHLELGLCEPTDALAGLAPITDGVEQRADQFDNSFPYVTTPISGSPN</sequence>
<gene>
    <name evidence="2" type="ORF">DKT75_11695</name>
</gene>
<accession>A0A317CHC1</accession>
<evidence type="ECO:0000256" key="1">
    <source>
        <dbReference type="SAM" id="SignalP"/>
    </source>
</evidence>
<feature type="chain" id="PRO_5016344420" description="DUF4331 domain-containing protein" evidence="1">
    <location>
        <begin position="23"/>
        <end position="490"/>
    </location>
</feature>
<name>A0A317CHC1_9GAMM</name>
<reference evidence="2 3" key="1">
    <citation type="submission" date="2018-05" db="EMBL/GenBank/DDBJ databases">
        <title>Leucothrix arctica sp. nov., isolated from Arctic seawater.</title>
        <authorList>
            <person name="Choi A."/>
            <person name="Baek K."/>
        </authorList>
    </citation>
    <scope>NUCLEOTIDE SEQUENCE [LARGE SCALE GENOMIC DNA]</scope>
    <source>
        <strain evidence="2 3">IMCC9719</strain>
    </source>
</reference>
<dbReference type="Proteomes" id="UP000245506">
    <property type="component" value="Unassembled WGS sequence"/>
</dbReference>
<organism evidence="2 3">
    <name type="scientific">Leucothrix arctica</name>
    <dbReference type="NCBI Taxonomy" id="1481894"/>
    <lineage>
        <taxon>Bacteria</taxon>
        <taxon>Pseudomonadati</taxon>
        <taxon>Pseudomonadota</taxon>
        <taxon>Gammaproteobacteria</taxon>
        <taxon>Thiotrichales</taxon>
        <taxon>Thiotrichaceae</taxon>
        <taxon>Leucothrix</taxon>
    </lineage>
</organism>